<dbReference type="PROSITE" id="PS51688">
    <property type="entry name" value="ICA"/>
    <property type="match status" value="1"/>
</dbReference>
<dbReference type="Proteomes" id="UP000243197">
    <property type="component" value="Chromosome"/>
</dbReference>
<keyword evidence="5" id="KW-1185">Reference proteome</keyword>
<keyword evidence="1" id="KW-0175">Coiled coil</keyword>
<dbReference type="PANTHER" id="PTHR24637:SF422">
    <property type="entry name" value="COLLAGEN IV NC1 DOMAIN-CONTAINING PROTEIN"/>
    <property type="match status" value="1"/>
</dbReference>
<feature type="domain" description="Peptidase S74" evidence="3">
    <location>
        <begin position="700"/>
        <end position="872"/>
    </location>
</feature>
<feature type="compositionally biased region" description="Basic and acidic residues" evidence="2">
    <location>
        <begin position="458"/>
        <end position="472"/>
    </location>
</feature>
<feature type="coiled-coil region" evidence="1">
    <location>
        <begin position="228"/>
        <end position="339"/>
    </location>
</feature>
<feature type="compositionally biased region" description="Low complexity" evidence="2">
    <location>
        <begin position="487"/>
        <end position="502"/>
    </location>
</feature>
<dbReference type="PANTHER" id="PTHR24637">
    <property type="entry name" value="COLLAGEN"/>
    <property type="match status" value="1"/>
</dbReference>
<feature type="region of interest" description="Disordered" evidence="2">
    <location>
        <begin position="399"/>
        <end position="525"/>
    </location>
</feature>
<dbReference type="KEGG" id="ise:JBKA6_1269"/>
<dbReference type="InterPro" id="IPR030392">
    <property type="entry name" value="S74_ICA"/>
</dbReference>
<evidence type="ECO:0000256" key="1">
    <source>
        <dbReference type="SAM" id="Coils"/>
    </source>
</evidence>
<dbReference type="EMBL" id="AP014564">
    <property type="protein sequence ID" value="BAV95282.1"/>
    <property type="molecule type" value="Genomic_DNA"/>
</dbReference>
<protein>
    <recommendedName>
        <fullName evidence="3">Peptidase S74 domain-containing protein</fullName>
    </recommendedName>
</protein>
<dbReference type="InterPro" id="IPR054500">
    <property type="entry name" value="Phage_fiber_rpt"/>
</dbReference>
<reference evidence="4 5" key="1">
    <citation type="submission" date="2014-03" db="EMBL/GenBank/DDBJ databases">
        <title>complete genome sequence of Flavobacteriaceae bacterium JBKA-6.</title>
        <authorList>
            <person name="Takano T."/>
            <person name="Nakamura Y."/>
            <person name="Takuma S."/>
            <person name="Yasuike M."/>
            <person name="Matsuyama T."/>
            <person name="Sakai T."/>
            <person name="Fujiwara A."/>
            <person name="Kimoto K."/>
            <person name="Fukuda Y."/>
            <person name="Kondo H."/>
            <person name="Hirono I."/>
            <person name="Nakayasu C."/>
        </authorList>
    </citation>
    <scope>NUCLEOTIDE SEQUENCE [LARGE SCALE GENOMIC DNA]</scope>
    <source>
        <strain evidence="4 5">JBKA-6</strain>
    </source>
</reference>
<feature type="compositionally biased region" description="Low complexity" evidence="2">
    <location>
        <begin position="430"/>
        <end position="449"/>
    </location>
</feature>
<accession>A0A1J1DZE3</accession>
<feature type="compositionally biased region" description="Basic and acidic residues" evidence="2">
    <location>
        <begin position="419"/>
        <end position="428"/>
    </location>
</feature>
<evidence type="ECO:0000259" key="3">
    <source>
        <dbReference type="PROSITE" id="PS51688"/>
    </source>
</evidence>
<evidence type="ECO:0000313" key="5">
    <source>
        <dbReference type="Proteomes" id="UP000243197"/>
    </source>
</evidence>
<evidence type="ECO:0000313" key="4">
    <source>
        <dbReference type="EMBL" id="BAV95282.1"/>
    </source>
</evidence>
<dbReference type="Pfam" id="PF22337">
    <property type="entry name" value="Phage_fiber_rpt"/>
    <property type="match status" value="3"/>
</dbReference>
<evidence type="ECO:0000256" key="2">
    <source>
        <dbReference type="SAM" id="MobiDB-lite"/>
    </source>
</evidence>
<name>A0A1J1DZE3_9FLAO</name>
<sequence length="915" mass="100017">MLLDHMRRRLVFYFGFIFLSFLSINSLSNNFPDKLSYQLVIRKDDKLLKEFTVSIRISIYSLNGKIENVVYSEVHWNVKTDKNGLATLKVGEGIRSQGFSSSKLSDLEWSEYSYYIKSEIDLTGNNNYSNALIKKSQILSVPYAFYAADSPKIDVIDNLSSRAVSAALSANKGRDLEERKLDKIDIADNFNGGKGKVLSADRGKELYERVDKSETKIFEQEKELTAQKEGLKIQSEKIDKQEKELTEEKAELTEQKAELNEQKAELTEQKAELNEQKAELTEEKEELTKQKAELTEQKAELTEEKEELTKQKAELTKQKAELTKQKAELTNKIETQKTELTGKINTAKATLGTHETRITNLEEGKLDVITNLTLNSENAKKVLSAHQGYLLKQMIDAKAKRGPAGARGERGETGAIGPKGEDGQKGDQGEQGLKGDTGLTGPQGLAGAVGPPGPTGAKGEDGKKGPKGDRGETGPSGPKGQKGDTGAQGPKGEQGEKGQIGPAGPKGDDGAQGPPGEPGPEKIIDDLDSEETTSALSAKQGKVLAGMIKSKSPFIKTDTGENIITLSHEGDKSTSISGTKNMLLGIGSKSSSGSPSNEIAIGSNAQGKGSNTVVLGNDKILKTYLKGRVMLGNSNRHTGSTMENMGLLNINGNTNSLVKKSVYFNKDHYSLSYTNRNRNENISLYASHSIATSHRFLAISDKRIKSIKGLSDKREDLKKLLNIEITDYTIIDSIESGVKPFKKVIAQQVENILPDVISISKGVIPNMYELAKSMSISNEGSNITTNKAHNFSVGDLIKVIIENDGERSVKVKRVIDSNTFLTEEVLDSKNKVFIYGKEVDDLRSVDYDGLTTLNISATQAVYEELVSTKEKLSVTNQKLSATEQKLSTNEKELSVTKEKLSNTENKLDTLNKGIK</sequence>
<dbReference type="AlphaFoldDB" id="A0A1J1DZE3"/>
<organism evidence="4 5">
    <name type="scientific">Ichthyobacterium seriolicida</name>
    <dbReference type="NCBI Taxonomy" id="242600"/>
    <lineage>
        <taxon>Bacteria</taxon>
        <taxon>Pseudomonadati</taxon>
        <taxon>Bacteroidota</taxon>
        <taxon>Flavobacteriia</taxon>
        <taxon>Flavobacteriales</taxon>
        <taxon>Ichthyobacteriaceae</taxon>
        <taxon>Ichthyobacterium</taxon>
    </lineage>
</organism>
<proteinExistence type="predicted"/>
<gene>
    <name evidence="4" type="ORF">JBKA6_1269</name>
</gene>